<evidence type="ECO:0000256" key="5">
    <source>
        <dbReference type="SAM" id="Phobius"/>
    </source>
</evidence>
<gene>
    <name evidence="7" type="ORF">SAMN05216297_101494</name>
</gene>
<dbReference type="InterPro" id="IPR005119">
    <property type="entry name" value="LysR_subst-bd"/>
</dbReference>
<dbReference type="AlphaFoldDB" id="A0A1I1KV87"/>
<evidence type="ECO:0000256" key="3">
    <source>
        <dbReference type="ARBA" id="ARBA00023125"/>
    </source>
</evidence>
<dbReference type="OrthoDB" id="9803735at2"/>
<dbReference type="Pfam" id="PF00126">
    <property type="entry name" value="HTH_1"/>
    <property type="match status" value="1"/>
</dbReference>
<dbReference type="SUPFAM" id="SSF53850">
    <property type="entry name" value="Periplasmic binding protein-like II"/>
    <property type="match status" value="1"/>
</dbReference>
<name>A0A1I1KV87_9FLAO</name>
<keyword evidence="2" id="KW-0805">Transcription regulation</keyword>
<keyword evidence="4" id="KW-0804">Transcription</keyword>
<dbReference type="Pfam" id="PF03466">
    <property type="entry name" value="LysR_substrate"/>
    <property type="match status" value="1"/>
</dbReference>
<feature type="domain" description="HTH lysR-type" evidence="6">
    <location>
        <begin position="1"/>
        <end position="58"/>
    </location>
</feature>
<dbReference type="GO" id="GO:0003700">
    <property type="term" value="F:DNA-binding transcription factor activity"/>
    <property type="evidence" value="ECO:0007669"/>
    <property type="project" value="InterPro"/>
</dbReference>
<evidence type="ECO:0000256" key="2">
    <source>
        <dbReference type="ARBA" id="ARBA00023015"/>
    </source>
</evidence>
<dbReference type="GO" id="GO:0003677">
    <property type="term" value="F:DNA binding"/>
    <property type="evidence" value="ECO:0007669"/>
    <property type="project" value="UniProtKB-KW"/>
</dbReference>
<keyword evidence="5" id="KW-0472">Membrane</keyword>
<dbReference type="PANTHER" id="PTHR30419">
    <property type="entry name" value="HTH-TYPE TRANSCRIPTIONAL REGULATOR YBHD"/>
    <property type="match status" value="1"/>
</dbReference>
<dbReference type="InterPro" id="IPR036388">
    <property type="entry name" value="WH-like_DNA-bd_sf"/>
</dbReference>
<evidence type="ECO:0000259" key="6">
    <source>
        <dbReference type="PROSITE" id="PS50931"/>
    </source>
</evidence>
<dbReference type="RefSeq" id="WP_091490578.1">
    <property type="nucleotide sequence ID" value="NZ_FOMH01000001.1"/>
</dbReference>
<reference evidence="8" key="1">
    <citation type="submission" date="2016-10" db="EMBL/GenBank/DDBJ databases">
        <authorList>
            <person name="Varghese N."/>
            <person name="Submissions S."/>
        </authorList>
    </citation>
    <scope>NUCLEOTIDE SEQUENCE [LARGE SCALE GENOMIC DNA]</scope>
    <source>
        <strain evidence="8">CGMCC 1.10370</strain>
    </source>
</reference>
<evidence type="ECO:0000313" key="8">
    <source>
        <dbReference type="Proteomes" id="UP000199672"/>
    </source>
</evidence>
<comment type="similarity">
    <text evidence="1">Belongs to the LysR transcriptional regulatory family.</text>
</comment>
<proteinExistence type="inferred from homology"/>
<keyword evidence="8" id="KW-1185">Reference proteome</keyword>
<dbReference type="InterPro" id="IPR050950">
    <property type="entry name" value="HTH-type_LysR_regulators"/>
</dbReference>
<dbReference type="GO" id="GO:0005829">
    <property type="term" value="C:cytosol"/>
    <property type="evidence" value="ECO:0007669"/>
    <property type="project" value="TreeGrafter"/>
</dbReference>
<feature type="transmembrane region" description="Helical" evidence="5">
    <location>
        <begin position="93"/>
        <end position="113"/>
    </location>
</feature>
<accession>A0A1I1KV87</accession>
<dbReference type="Gene3D" id="3.40.190.290">
    <property type="match status" value="1"/>
</dbReference>
<dbReference type="EMBL" id="FOMH01000001">
    <property type="protein sequence ID" value="SFC62648.1"/>
    <property type="molecule type" value="Genomic_DNA"/>
</dbReference>
<keyword evidence="5" id="KW-0812">Transmembrane</keyword>
<dbReference type="SUPFAM" id="SSF46785">
    <property type="entry name" value="Winged helix' DNA-binding domain"/>
    <property type="match status" value="1"/>
</dbReference>
<dbReference type="PRINTS" id="PR00039">
    <property type="entry name" value="HTHLYSR"/>
</dbReference>
<dbReference type="CDD" id="cd05466">
    <property type="entry name" value="PBP2_LTTR_substrate"/>
    <property type="match status" value="1"/>
</dbReference>
<dbReference type="PROSITE" id="PS50931">
    <property type="entry name" value="HTH_LYSR"/>
    <property type="match status" value="1"/>
</dbReference>
<organism evidence="7 8">
    <name type="scientific">Flavobacterium phragmitis</name>
    <dbReference type="NCBI Taxonomy" id="739143"/>
    <lineage>
        <taxon>Bacteria</taxon>
        <taxon>Pseudomonadati</taxon>
        <taxon>Bacteroidota</taxon>
        <taxon>Flavobacteriia</taxon>
        <taxon>Flavobacteriales</taxon>
        <taxon>Flavobacteriaceae</taxon>
        <taxon>Flavobacterium</taxon>
    </lineage>
</organism>
<evidence type="ECO:0000256" key="4">
    <source>
        <dbReference type="ARBA" id="ARBA00023163"/>
    </source>
</evidence>
<dbReference type="FunFam" id="1.10.10.10:FF:000001">
    <property type="entry name" value="LysR family transcriptional regulator"/>
    <property type="match status" value="1"/>
</dbReference>
<dbReference type="InterPro" id="IPR036390">
    <property type="entry name" value="WH_DNA-bd_sf"/>
</dbReference>
<dbReference type="InterPro" id="IPR000847">
    <property type="entry name" value="LysR_HTH_N"/>
</dbReference>
<dbReference type="Proteomes" id="UP000199672">
    <property type="component" value="Unassembled WGS sequence"/>
</dbReference>
<keyword evidence="5" id="KW-1133">Transmembrane helix</keyword>
<dbReference type="Gene3D" id="1.10.10.10">
    <property type="entry name" value="Winged helix-like DNA-binding domain superfamily/Winged helix DNA-binding domain"/>
    <property type="match status" value="1"/>
</dbReference>
<keyword evidence="3" id="KW-0238">DNA-binding</keyword>
<evidence type="ECO:0000256" key="1">
    <source>
        <dbReference type="ARBA" id="ARBA00009437"/>
    </source>
</evidence>
<dbReference type="STRING" id="739143.SAMN05216297_101494"/>
<evidence type="ECO:0000313" key="7">
    <source>
        <dbReference type="EMBL" id="SFC62648.1"/>
    </source>
</evidence>
<sequence length="293" mass="33009">MEIYQLQYFIKTAEVLHFTKAAELCFVTQSGLSQQIKKLEEELGLPLFKRIGKKVQLTEAGSVFLIHAKKVVENVENGKQAIEDLNEMIGGELRIGVTYIFGLLVLPVVNAFAKRYQNLRIIVDYGTTESLEQKLINNELDLVLVISSHEIGPPIQKVPLFTSNMVMAVAKTHPLASLEKIPFKKIEEVPLILPGKGSNSREYVEILFVKHHMKPKISIELNSINALLQMVENSDWATIVAEKALKGWEHSLKAIQITGVVTKRESFMLTIGSYQKKAVKLFMEEFSKSINES</sequence>
<protein>
    <submittedName>
        <fullName evidence="7">Transcriptional regulator, LysR family</fullName>
    </submittedName>
</protein>